<evidence type="ECO:0000256" key="2">
    <source>
        <dbReference type="ARBA" id="ARBA00023033"/>
    </source>
</evidence>
<comment type="caution">
    <text evidence="3">The sequence shown here is derived from an EMBL/GenBank/DDBJ whole genome shotgun (WGS) entry which is preliminary data.</text>
</comment>
<dbReference type="InterPro" id="IPR012078">
    <property type="entry name" value="MP_mOase_hydro"/>
</dbReference>
<dbReference type="GO" id="GO:0016709">
    <property type="term" value="F:oxidoreductase activity, acting on paired donors, with incorporation or reduction of molecular oxygen, NAD(P)H as one donor, and incorporation of one atom of oxygen"/>
    <property type="evidence" value="ECO:0007669"/>
    <property type="project" value="InterPro"/>
</dbReference>
<keyword evidence="2 3" id="KW-0503">Monooxygenase</keyword>
<proteinExistence type="predicted"/>
<dbReference type="InterPro" id="IPR009078">
    <property type="entry name" value="Ferritin-like_SF"/>
</dbReference>
<protein>
    <submittedName>
        <fullName evidence="3">Phenol 2-monooxygenase P1 subunit</fullName>
    </submittedName>
</protein>
<organism evidence="3 4">
    <name type="scientific">Aquabacterium commune</name>
    <dbReference type="NCBI Taxonomy" id="70586"/>
    <lineage>
        <taxon>Bacteria</taxon>
        <taxon>Pseudomonadati</taxon>
        <taxon>Pseudomonadota</taxon>
        <taxon>Betaproteobacteria</taxon>
        <taxon>Burkholderiales</taxon>
        <taxon>Aquabacterium</taxon>
    </lineage>
</organism>
<keyword evidence="1" id="KW-0560">Oxidoreductase</keyword>
<dbReference type="SUPFAM" id="SSF47240">
    <property type="entry name" value="Ferritin-like"/>
    <property type="match status" value="1"/>
</dbReference>
<keyword evidence="4" id="KW-1185">Reference proteome</keyword>
<evidence type="ECO:0000313" key="3">
    <source>
        <dbReference type="EMBL" id="TDP82961.1"/>
    </source>
</evidence>
<dbReference type="Gene3D" id="1.10.620.20">
    <property type="entry name" value="Ribonucleotide Reductase, subunit A"/>
    <property type="match status" value="1"/>
</dbReference>
<evidence type="ECO:0000313" key="4">
    <source>
        <dbReference type="Proteomes" id="UP000294593"/>
    </source>
</evidence>
<dbReference type="AlphaFoldDB" id="A0A4R6RA49"/>
<evidence type="ECO:0000256" key="1">
    <source>
        <dbReference type="ARBA" id="ARBA00023002"/>
    </source>
</evidence>
<gene>
    <name evidence="3" type="ORF">EV672_105148</name>
</gene>
<dbReference type="PIRSF" id="PIRSF000040">
    <property type="entry name" value="MMOH_comp"/>
    <property type="match status" value="1"/>
</dbReference>
<dbReference type="Proteomes" id="UP000294593">
    <property type="component" value="Unassembled WGS sequence"/>
</dbReference>
<reference evidence="3 4" key="1">
    <citation type="submission" date="2019-03" db="EMBL/GenBank/DDBJ databases">
        <title>Genomic Encyclopedia of Type Strains, Phase IV (KMG-IV): sequencing the most valuable type-strain genomes for metagenomic binning, comparative biology and taxonomic classification.</title>
        <authorList>
            <person name="Goeker M."/>
        </authorList>
    </citation>
    <scope>NUCLEOTIDE SEQUENCE [LARGE SCALE GENOMIC DNA]</scope>
    <source>
        <strain evidence="3 4">DSM 11901</strain>
    </source>
</reference>
<dbReference type="EMBL" id="SNXW01000005">
    <property type="protein sequence ID" value="TDP82961.1"/>
    <property type="molecule type" value="Genomic_DNA"/>
</dbReference>
<name>A0A4R6RA49_9BURK</name>
<accession>A0A4R6RA49</accession>
<dbReference type="Pfam" id="PF02332">
    <property type="entry name" value="Phenol_Hydrox"/>
    <property type="match status" value="1"/>
</dbReference>
<dbReference type="OrthoDB" id="9806768at2"/>
<dbReference type="CDD" id="cd01058">
    <property type="entry name" value="AAMH_B"/>
    <property type="match status" value="1"/>
</dbReference>
<dbReference type="InterPro" id="IPR012348">
    <property type="entry name" value="RNR-like"/>
</dbReference>
<sequence>MQIDLKTLAIEPLRPAYDHLVRRFGHKPATRYQEASYDLQAEEQLHYRPTWDPAHALYDKSLSKIVMQDWQALKDPRQYYYSTYTLARAKQQDTAEANFQFVTNYGLFAAMPEALRQTAQQLLVPLRHAAWGSNLNNTFICGYGYGAPFTQPCIYQAMDQLGIAQYLSRLGLLLGDTEALDQAKQDWMTGEAWQALRRYTEDCMVVRDPVEVFVAQNVAMDGLLYPLVYERVVDDAWSLQGGSSLALLTQFMSEWHAETRTWVDAVLKTMAAESDANRQQLDAWLQHWGTRAAAALLPVLSIALPDSADAAVAEYRAAFQARMAKPGLNA</sequence>
<dbReference type="InterPro" id="IPR003430">
    <property type="entry name" value="Phenol_Hydrox"/>
</dbReference>
<dbReference type="RefSeq" id="WP_133608963.1">
    <property type="nucleotide sequence ID" value="NZ_SNXW01000005.1"/>
</dbReference>